<dbReference type="SUPFAM" id="SSF54928">
    <property type="entry name" value="RNA-binding domain, RBD"/>
    <property type="match status" value="2"/>
</dbReference>
<proteinExistence type="evidence at transcript level"/>
<dbReference type="GO" id="GO:0003723">
    <property type="term" value="F:RNA binding"/>
    <property type="evidence" value="ECO:0007669"/>
    <property type="project" value="UniProtKB-UniRule"/>
</dbReference>
<keyword evidence="5 10" id="KW-0508">mRNA splicing</keyword>
<evidence type="ECO:0000256" key="8">
    <source>
        <dbReference type="ARBA" id="ARBA00064859"/>
    </source>
</evidence>
<comment type="similarity">
    <text evidence="10">Belongs to the splicing factor SR family.</text>
</comment>
<accession>A0A2P2HZW7</accession>
<comment type="function">
    <text evidence="7">Necessary for the splicing of pre-mRNA. Binds to the polypyrimidine tract of introns early during spliceosome assembly.</text>
</comment>
<dbReference type="Pfam" id="PF00076">
    <property type="entry name" value="RRM_1"/>
    <property type="match status" value="1"/>
</dbReference>
<keyword evidence="3" id="KW-0677">Repeat</keyword>
<dbReference type="CDD" id="cd12231">
    <property type="entry name" value="RRM2_U2AF65"/>
    <property type="match status" value="1"/>
</dbReference>
<evidence type="ECO:0000256" key="2">
    <source>
        <dbReference type="ARBA" id="ARBA00022664"/>
    </source>
</evidence>
<dbReference type="PROSITE" id="PS50102">
    <property type="entry name" value="RRM"/>
    <property type="match status" value="1"/>
</dbReference>
<dbReference type="SMART" id="SM00360">
    <property type="entry name" value="RRM"/>
    <property type="match status" value="2"/>
</dbReference>
<dbReference type="EMBL" id="IACF01001633">
    <property type="protein sequence ID" value="LAB67324.1"/>
    <property type="molecule type" value="mRNA"/>
</dbReference>
<dbReference type="InterPro" id="IPR035979">
    <property type="entry name" value="RBD_domain_sf"/>
</dbReference>
<evidence type="ECO:0000313" key="12">
    <source>
        <dbReference type="EMBL" id="LAB67324.1"/>
    </source>
</evidence>
<evidence type="ECO:0000256" key="10">
    <source>
        <dbReference type="RuleBase" id="RU364135"/>
    </source>
</evidence>
<dbReference type="NCBIfam" id="TIGR01642">
    <property type="entry name" value="U2AF_lg"/>
    <property type="match status" value="1"/>
</dbReference>
<protein>
    <recommendedName>
        <fullName evidence="10">Splicing factor U2AF subunit</fullName>
    </recommendedName>
    <alternativeName>
        <fullName evidence="10">U2 snRNP auxiliary factor large subunit</fullName>
    </alternativeName>
</protein>
<dbReference type="FunFam" id="3.30.70.330:FF:000074">
    <property type="entry name" value="U2 snRNP auxiliary factor large subunit"/>
    <property type="match status" value="1"/>
</dbReference>
<sequence>MPGVNLDKNFAFLEFRSIDEATQAIAFDGINFKGQSLKIRRPHDYQPMPGMTEHQTLSMPDNVPVIAGVVSTVVPDSPNKIFIGGLPNYLNEDQVKELLMSFGQLRAFNLVKDSSTGLSKGYAFCEYVDVTLTDQAIQGLNGMQLGDKKLVVQRAIVGAKNANAIAQVPVQIQVPGLQLQSSSGPATEVLSLMNMVTADELKDDEEYEDIVDDIREECSRYGIVRSVEIPRPVDGVDVPGVSKVFVEFNSVLDCQKAQQNLTGRKFANRVVVTSYFDPERYHRRDF</sequence>
<evidence type="ECO:0000256" key="5">
    <source>
        <dbReference type="ARBA" id="ARBA00023187"/>
    </source>
</evidence>
<comment type="subunit">
    <text evidence="8">Forms a heterodimer with the U2AF small subunit.</text>
</comment>
<dbReference type="CDD" id="cd12232">
    <property type="entry name" value="RRM3_U2AF65"/>
    <property type="match status" value="1"/>
</dbReference>
<keyword evidence="6 10" id="KW-0539">Nucleus</keyword>
<reference evidence="12" key="1">
    <citation type="journal article" date="2018" name="Biosci. Biotechnol. Biochem.">
        <title>Polysaccharide hydrolase of the hadal zone amphipods Hirondellea gigas.</title>
        <authorList>
            <person name="Kobayashi H."/>
            <person name="Nagahama T."/>
            <person name="Arai W."/>
            <person name="Sasagawa Y."/>
            <person name="Umeda M."/>
            <person name="Hayashi T."/>
            <person name="Nikaido I."/>
            <person name="Watanabe H."/>
            <person name="Oguri K."/>
            <person name="Kitazato H."/>
            <person name="Fujioka K."/>
            <person name="Kido Y."/>
            <person name="Takami H."/>
        </authorList>
    </citation>
    <scope>NUCLEOTIDE SEQUENCE</scope>
    <source>
        <tissue evidence="12">Whole body</tissue>
    </source>
</reference>
<dbReference type="InterPro" id="IPR012677">
    <property type="entry name" value="Nucleotide-bd_a/b_plait_sf"/>
</dbReference>
<dbReference type="GO" id="GO:0000398">
    <property type="term" value="P:mRNA splicing, via spliceosome"/>
    <property type="evidence" value="ECO:0007669"/>
    <property type="project" value="UniProtKB-ARBA"/>
</dbReference>
<evidence type="ECO:0000256" key="6">
    <source>
        <dbReference type="ARBA" id="ARBA00023242"/>
    </source>
</evidence>
<dbReference type="AlphaFoldDB" id="A0A2P2HZW7"/>
<feature type="domain" description="RRM" evidence="11">
    <location>
        <begin position="79"/>
        <end position="157"/>
    </location>
</feature>
<keyword evidence="2 10" id="KW-0507">mRNA processing</keyword>
<dbReference type="GO" id="GO:0005634">
    <property type="term" value="C:nucleus"/>
    <property type="evidence" value="ECO:0007669"/>
    <property type="project" value="UniProtKB-SubCell"/>
</dbReference>
<dbReference type="PANTHER" id="PTHR23139">
    <property type="entry name" value="RNA-BINDING PROTEIN"/>
    <property type="match status" value="1"/>
</dbReference>
<evidence type="ECO:0000256" key="4">
    <source>
        <dbReference type="ARBA" id="ARBA00022884"/>
    </source>
</evidence>
<evidence type="ECO:0000256" key="3">
    <source>
        <dbReference type="ARBA" id="ARBA00022737"/>
    </source>
</evidence>
<dbReference type="Gene3D" id="3.30.70.330">
    <property type="match status" value="3"/>
</dbReference>
<evidence type="ECO:0000256" key="9">
    <source>
        <dbReference type="PROSITE-ProRule" id="PRU00176"/>
    </source>
</evidence>
<evidence type="ECO:0000256" key="1">
    <source>
        <dbReference type="ARBA" id="ARBA00004123"/>
    </source>
</evidence>
<dbReference type="FunFam" id="3.30.70.330:FF:000097">
    <property type="entry name" value="U2 snRNP auxiliary factor large subunit"/>
    <property type="match status" value="1"/>
</dbReference>
<name>A0A2P2HZW7_9CRUS</name>
<comment type="subcellular location">
    <subcellularLocation>
        <location evidence="1 10">Nucleus</location>
    </subcellularLocation>
</comment>
<evidence type="ECO:0000256" key="7">
    <source>
        <dbReference type="ARBA" id="ARBA00053913"/>
    </source>
</evidence>
<keyword evidence="4 9" id="KW-0694">RNA-binding</keyword>
<dbReference type="InterPro" id="IPR006529">
    <property type="entry name" value="U2AF_lg"/>
</dbReference>
<dbReference type="InterPro" id="IPR000504">
    <property type="entry name" value="RRM_dom"/>
</dbReference>
<organism evidence="12">
    <name type="scientific">Hirondellea gigas</name>
    <dbReference type="NCBI Taxonomy" id="1518452"/>
    <lineage>
        <taxon>Eukaryota</taxon>
        <taxon>Metazoa</taxon>
        <taxon>Ecdysozoa</taxon>
        <taxon>Arthropoda</taxon>
        <taxon>Crustacea</taxon>
        <taxon>Multicrustacea</taxon>
        <taxon>Malacostraca</taxon>
        <taxon>Eumalacostraca</taxon>
        <taxon>Peracarida</taxon>
        <taxon>Amphipoda</taxon>
        <taxon>Amphilochidea</taxon>
        <taxon>Lysianassida</taxon>
        <taxon>Lysianassidira</taxon>
        <taxon>Lysianassoidea</taxon>
        <taxon>Lysianassidae</taxon>
        <taxon>Hirondellea</taxon>
    </lineage>
</organism>
<evidence type="ECO:0000259" key="11">
    <source>
        <dbReference type="PROSITE" id="PS50102"/>
    </source>
</evidence>